<dbReference type="SUPFAM" id="SSF81901">
    <property type="entry name" value="HCP-like"/>
    <property type="match status" value="1"/>
</dbReference>
<dbReference type="AlphaFoldDB" id="A0A4R6T8X0"/>
<feature type="repeat" description="TPR" evidence="1">
    <location>
        <begin position="441"/>
        <end position="474"/>
    </location>
</feature>
<reference evidence="4 5" key="1">
    <citation type="submission" date="2019-03" db="EMBL/GenBank/DDBJ databases">
        <title>Genomic Encyclopedia of Type Strains, Phase III (KMG-III): the genomes of soil and plant-associated and newly described type strains.</title>
        <authorList>
            <person name="Whitman W."/>
        </authorList>
    </citation>
    <scope>NUCLEOTIDE SEQUENCE [LARGE SCALE GENOMIC DNA]</scope>
    <source>
        <strain evidence="4 5">CECT 8446</strain>
    </source>
</reference>
<evidence type="ECO:0000313" key="5">
    <source>
        <dbReference type="Proteomes" id="UP000294535"/>
    </source>
</evidence>
<dbReference type="SMART" id="SM00044">
    <property type="entry name" value="CYCc"/>
    <property type="match status" value="1"/>
</dbReference>
<dbReference type="InterPro" id="IPR050697">
    <property type="entry name" value="Adenylyl/Guanylyl_Cyclase_3/4"/>
</dbReference>
<dbReference type="EMBL" id="SNYF01000005">
    <property type="protein sequence ID" value="TDQ18679.1"/>
    <property type="molecule type" value="Genomic_DNA"/>
</dbReference>
<dbReference type="GO" id="GO:0004016">
    <property type="term" value="F:adenylate cyclase activity"/>
    <property type="evidence" value="ECO:0007669"/>
    <property type="project" value="UniProtKB-ARBA"/>
</dbReference>
<dbReference type="Pfam" id="PF13181">
    <property type="entry name" value="TPR_8"/>
    <property type="match status" value="2"/>
</dbReference>
<keyword evidence="2" id="KW-0812">Transmembrane</keyword>
<sequence>MNQELLRKQAVVFFSDIVGYTRLMGKDEDSAFQLMKENLNVHQEVFAKYKGQVVKELGDGILGVFENAESALSASLEIQKSCIGHGKFQLRIGLHCGDIIFDHGDVFGDAVNQSSRIQSVGIPGCILISDSLHQQIQTNPKYSTVKLGGFELKNVEHKVELHALTNPPLSIPKRAEILQNIKYQERNPWMRWAVGALFLILIAALIWSNFYQGPTWGKEKSVAVLPFENLSNLSENDYFSEGLTGDIIFQLSEIDSIKVIPFEQVDDLKDENLPLDSLGKLFGVTTILKGSVDFIGSKIQINVRLLDISTSQNIWSETFTRESSGIVALQNNIAKEIARALNANLSAQEQFQIEKTQTTSAEAYDLYLQGKNYYFKYSLDDNQKAIKLFKKAISIDPNYALAYTGLADCYSQMPVYGYSMTWLDSSMEASDNALAIEPTLAEAYTSKGINYYYKGKNEYAQISFEKALAYKPNLSRAIGNLATIYFSKGDLVNSLRLQIKSSSLNPRAFIPYQISGWICRILGRNEDSEYYINQALEHQVNAINYEQLGYTFISEGKTSEAAQLIPLILNDGDSNAFGIAGLLSLYLQDLDSAKAYFEKSIELTEDYANDPYYVIPINLAYILNLKGEREWSNQLLDQSIELRMDYLIEGDEDFNLALDLAIAKAIRGEFKEVNKFLNLAFERGWRELFIVSQHPAFAEFRQTKEYATIVSKIEKEIANLNQQLGSTSLQRER</sequence>
<evidence type="ECO:0000313" key="4">
    <source>
        <dbReference type="EMBL" id="TDQ18679.1"/>
    </source>
</evidence>
<dbReference type="Proteomes" id="UP000294535">
    <property type="component" value="Unassembled WGS sequence"/>
</dbReference>
<dbReference type="PANTHER" id="PTHR43081:SF1">
    <property type="entry name" value="ADENYLATE CYCLASE, TERMINAL-DIFFERENTIATION SPECIFIC"/>
    <property type="match status" value="1"/>
</dbReference>
<dbReference type="SUPFAM" id="SSF55073">
    <property type="entry name" value="Nucleotide cyclase"/>
    <property type="match status" value="1"/>
</dbReference>
<dbReference type="Gene3D" id="3.40.50.10610">
    <property type="entry name" value="ABC-type transport auxiliary lipoprotein component"/>
    <property type="match status" value="1"/>
</dbReference>
<dbReference type="Gene3D" id="3.30.70.1230">
    <property type="entry name" value="Nucleotide cyclase"/>
    <property type="match status" value="1"/>
</dbReference>
<keyword evidence="2" id="KW-0472">Membrane</keyword>
<feature type="domain" description="Guanylate cyclase" evidence="3">
    <location>
        <begin position="11"/>
        <end position="118"/>
    </location>
</feature>
<organism evidence="4 5">
    <name type="scientific">Algoriphagus boseongensis</name>
    <dbReference type="NCBI Taxonomy" id="1442587"/>
    <lineage>
        <taxon>Bacteria</taxon>
        <taxon>Pseudomonadati</taxon>
        <taxon>Bacteroidota</taxon>
        <taxon>Cytophagia</taxon>
        <taxon>Cytophagales</taxon>
        <taxon>Cyclobacteriaceae</taxon>
        <taxon>Algoriphagus</taxon>
    </lineage>
</organism>
<dbReference type="Gene3D" id="1.25.40.10">
    <property type="entry name" value="Tetratricopeptide repeat domain"/>
    <property type="match status" value="3"/>
</dbReference>
<evidence type="ECO:0000256" key="2">
    <source>
        <dbReference type="SAM" id="Phobius"/>
    </source>
</evidence>
<dbReference type="PROSITE" id="PS50005">
    <property type="entry name" value="TPR"/>
    <property type="match status" value="1"/>
</dbReference>
<comment type="caution">
    <text evidence="4">The sequence shown here is derived from an EMBL/GenBank/DDBJ whole genome shotgun (WGS) entry which is preliminary data.</text>
</comment>
<dbReference type="PROSITE" id="PS50125">
    <property type="entry name" value="GUANYLATE_CYCLASE_2"/>
    <property type="match status" value="1"/>
</dbReference>
<dbReference type="GO" id="GO:0009190">
    <property type="term" value="P:cyclic nucleotide biosynthetic process"/>
    <property type="evidence" value="ECO:0007669"/>
    <property type="project" value="InterPro"/>
</dbReference>
<dbReference type="RefSeq" id="WP_133552303.1">
    <property type="nucleotide sequence ID" value="NZ_SNYF01000005.1"/>
</dbReference>
<keyword evidence="5" id="KW-1185">Reference proteome</keyword>
<protein>
    <submittedName>
        <fullName evidence="4">Class 3 adenylate cyclase</fullName>
    </submittedName>
</protein>
<evidence type="ECO:0000256" key="1">
    <source>
        <dbReference type="PROSITE-ProRule" id="PRU00339"/>
    </source>
</evidence>
<feature type="transmembrane region" description="Helical" evidence="2">
    <location>
        <begin position="192"/>
        <end position="211"/>
    </location>
</feature>
<dbReference type="PANTHER" id="PTHR43081">
    <property type="entry name" value="ADENYLATE CYCLASE, TERMINAL-DIFFERENTIATION SPECIFIC-RELATED"/>
    <property type="match status" value="1"/>
</dbReference>
<dbReference type="SUPFAM" id="SSF48452">
    <property type="entry name" value="TPR-like"/>
    <property type="match status" value="1"/>
</dbReference>
<dbReference type="InterPro" id="IPR001054">
    <property type="entry name" value="A/G_cyclase"/>
</dbReference>
<gene>
    <name evidence="4" type="ORF">DFQ04_0484</name>
</gene>
<dbReference type="InterPro" id="IPR011990">
    <property type="entry name" value="TPR-like_helical_dom_sf"/>
</dbReference>
<dbReference type="SMART" id="SM00028">
    <property type="entry name" value="TPR"/>
    <property type="match status" value="5"/>
</dbReference>
<accession>A0A4R6T8X0</accession>
<evidence type="ECO:0000259" key="3">
    <source>
        <dbReference type="PROSITE" id="PS50125"/>
    </source>
</evidence>
<dbReference type="Pfam" id="PF00211">
    <property type="entry name" value="Guanylate_cyc"/>
    <property type="match status" value="1"/>
</dbReference>
<name>A0A4R6T8X0_9BACT</name>
<dbReference type="OrthoDB" id="9779074at2"/>
<keyword evidence="1" id="KW-0802">TPR repeat</keyword>
<dbReference type="GO" id="GO:0035556">
    <property type="term" value="P:intracellular signal transduction"/>
    <property type="evidence" value="ECO:0007669"/>
    <property type="project" value="InterPro"/>
</dbReference>
<dbReference type="InterPro" id="IPR029787">
    <property type="entry name" value="Nucleotide_cyclase"/>
</dbReference>
<dbReference type="CDD" id="cd07302">
    <property type="entry name" value="CHD"/>
    <property type="match status" value="1"/>
</dbReference>
<dbReference type="InterPro" id="IPR019734">
    <property type="entry name" value="TPR_rpt"/>
</dbReference>
<proteinExistence type="predicted"/>
<keyword evidence="2" id="KW-1133">Transmembrane helix</keyword>